<keyword evidence="4" id="KW-0067">ATP-binding</keyword>
<dbReference type="AlphaFoldDB" id="A0A7K8Z0K5"/>
<dbReference type="PROSITE" id="PS50011">
    <property type="entry name" value="PROTEIN_KINASE_DOM"/>
    <property type="match status" value="1"/>
</dbReference>
<name>A0A7K8Z0K5_9PASS</name>
<dbReference type="GO" id="GO:0004674">
    <property type="term" value="F:protein serine/threonine kinase activity"/>
    <property type="evidence" value="ECO:0007669"/>
    <property type="project" value="UniProtKB-EC"/>
</dbReference>
<keyword evidence="6" id="KW-0418">Kinase</keyword>
<dbReference type="EC" id="2.7.11.1" evidence="2"/>
<dbReference type="SUPFAM" id="SSF56112">
    <property type="entry name" value="Protein kinase-like (PK-like)"/>
    <property type="match status" value="1"/>
</dbReference>
<keyword evidence="3" id="KW-0547">Nucleotide-binding</keyword>
<feature type="non-terminal residue" evidence="6">
    <location>
        <position position="1"/>
    </location>
</feature>
<dbReference type="Proteomes" id="UP000558958">
    <property type="component" value="Unassembled WGS sequence"/>
</dbReference>
<feature type="non-terminal residue" evidence="6">
    <location>
        <position position="77"/>
    </location>
</feature>
<proteinExistence type="inferred from homology"/>
<evidence type="ECO:0000259" key="5">
    <source>
        <dbReference type="PROSITE" id="PS50011"/>
    </source>
</evidence>
<dbReference type="Gene3D" id="3.30.200.20">
    <property type="entry name" value="Phosphorylase Kinase, domain 1"/>
    <property type="match status" value="1"/>
</dbReference>
<organism evidence="6 7">
    <name type="scientific">Sakesphorus luctuosus</name>
    <dbReference type="NCBI Taxonomy" id="419690"/>
    <lineage>
        <taxon>Eukaryota</taxon>
        <taxon>Metazoa</taxon>
        <taxon>Chordata</taxon>
        <taxon>Craniata</taxon>
        <taxon>Vertebrata</taxon>
        <taxon>Euteleostomi</taxon>
        <taxon>Archelosauria</taxon>
        <taxon>Archosauria</taxon>
        <taxon>Dinosauria</taxon>
        <taxon>Saurischia</taxon>
        <taxon>Theropoda</taxon>
        <taxon>Coelurosauria</taxon>
        <taxon>Aves</taxon>
        <taxon>Neognathae</taxon>
        <taxon>Neoaves</taxon>
        <taxon>Telluraves</taxon>
        <taxon>Australaves</taxon>
        <taxon>Passeriformes</taxon>
        <taxon>Thamnophilidae</taxon>
        <taxon>Sakesphorus</taxon>
    </lineage>
</organism>
<protein>
    <recommendedName>
        <fullName evidence="2">non-specific serine/threonine protein kinase</fullName>
        <ecNumber evidence="2">2.7.11.1</ecNumber>
    </recommendedName>
</protein>
<evidence type="ECO:0000313" key="6">
    <source>
        <dbReference type="EMBL" id="NXG09058.1"/>
    </source>
</evidence>
<dbReference type="InterPro" id="IPR000719">
    <property type="entry name" value="Prot_kinase_dom"/>
</dbReference>
<dbReference type="PANTHER" id="PTHR45832:SF22">
    <property type="entry name" value="SERINE_THREONINE-PROTEIN KINASE SAMKA-RELATED"/>
    <property type="match status" value="1"/>
</dbReference>
<evidence type="ECO:0000313" key="7">
    <source>
        <dbReference type="Proteomes" id="UP000558958"/>
    </source>
</evidence>
<evidence type="ECO:0000256" key="4">
    <source>
        <dbReference type="ARBA" id="ARBA00022840"/>
    </source>
</evidence>
<sequence length="77" mass="8815">VAIKQVSFQKQPNKEQIVNELLVMRDNKHPNIVNYVDSYLVREKLWIVMEYVDGGPLSAVVKEVRMAEGLMAAVSRE</sequence>
<keyword evidence="7" id="KW-1185">Reference proteome</keyword>
<gene>
    <name evidence="6" type="primary">Pak3_1</name>
    <name evidence="6" type="ORF">SAKLUC_R04510</name>
</gene>
<comment type="similarity">
    <text evidence="1">Belongs to the protein kinase superfamily. STE Ser/Thr protein kinase family. STE20 subfamily.</text>
</comment>
<dbReference type="GO" id="GO:0005524">
    <property type="term" value="F:ATP binding"/>
    <property type="evidence" value="ECO:0007669"/>
    <property type="project" value="UniProtKB-KW"/>
</dbReference>
<feature type="domain" description="Protein kinase" evidence="5">
    <location>
        <begin position="1"/>
        <end position="77"/>
    </location>
</feature>
<dbReference type="Pfam" id="PF00069">
    <property type="entry name" value="Pkinase"/>
    <property type="match status" value="1"/>
</dbReference>
<comment type="caution">
    <text evidence="6">The sequence shown here is derived from an EMBL/GenBank/DDBJ whole genome shotgun (WGS) entry which is preliminary data.</text>
</comment>
<dbReference type="EMBL" id="VWZD01010093">
    <property type="protein sequence ID" value="NXG09058.1"/>
    <property type="molecule type" value="Genomic_DNA"/>
</dbReference>
<keyword evidence="6" id="KW-0808">Transferase</keyword>
<evidence type="ECO:0000256" key="3">
    <source>
        <dbReference type="ARBA" id="ARBA00022741"/>
    </source>
</evidence>
<evidence type="ECO:0000256" key="1">
    <source>
        <dbReference type="ARBA" id="ARBA00008874"/>
    </source>
</evidence>
<reference evidence="6 7" key="1">
    <citation type="submission" date="2019-09" db="EMBL/GenBank/DDBJ databases">
        <title>Bird 10,000 Genomes (B10K) Project - Family phase.</title>
        <authorList>
            <person name="Zhang G."/>
        </authorList>
    </citation>
    <scope>NUCLEOTIDE SEQUENCE [LARGE SCALE GENOMIC DNA]</scope>
    <source>
        <strain evidence="6">B10K-DU-001-06</strain>
        <tissue evidence="6">Muscle</tissue>
    </source>
</reference>
<accession>A0A7K8Z0K5</accession>
<evidence type="ECO:0000256" key="2">
    <source>
        <dbReference type="ARBA" id="ARBA00012513"/>
    </source>
</evidence>
<dbReference type="PANTHER" id="PTHR45832">
    <property type="entry name" value="SERINE/THREONINE-PROTEIN KINASE SAMKA-RELATED-RELATED"/>
    <property type="match status" value="1"/>
</dbReference>
<dbReference type="InterPro" id="IPR011009">
    <property type="entry name" value="Kinase-like_dom_sf"/>
</dbReference>
<dbReference type="InterPro" id="IPR051931">
    <property type="entry name" value="PAK3-like"/>
</dbReference>